<name>A0A4S4LQM6_9AGAM</name>
<protein>
    <recommendedName>
        <fullName evidence="12">Mannosyltransferase</fullName>
        <ecNumber evidence="12">2.4.1.-</ecNumber>
    </recommendedName>
</protein>
<dbReference type="OrthoDB" id="19039at2759"/>
<dbReference type="AlphaFoldDB" id="A0A4S4LQM6"/>
<dbReference type="GO" id="GO:0005789">
    <property type="term" value="C:endoplasmic reticulum membrane"/>
    <property type="evidence" value="ECO:0007669"/>
    <property type="project" value="UniProtKB-SubCell"/>
</dbReference>
<evidence type="ECO:0000256" key="6">
    <source>
        <dbReference type="ARBA" id="ARBA00022692"/>
    </source>
</evidence>
<dbReference type="GO" id="GO:0052917">
    <property type="term" value="F:dol-P-Man:Man(7)GlcNAc(2)-PP-Dol alpha-1,6-mannosyltransferase activity"/>
    <property type="evidence" value="ECO:0007669"/>
    <property type="project" value="UniProtKB-EC"/>
</dbReference>
<evidence type="ECO:0000256" key="7">
    <source>
        <dbReference type="ARBA" id="ARBA00022824"/>
    </source>
</evidence>
<keyword evidence="7 12" id="KW-0256">Endoplasmic reticulum</keyword>
<evidence type="ECO:0000256" key="11">
    <source>
        <dbReference type="ARBA" id="ARBA00048899"/>
    </source>
</evidence>
<comment type="function">
    <text evidence="10">Mannosyltransferase that operates in the biosynthetic pathway of dolichol-linked oligosaccharides, the glycan precursors employed in protein asparagine (N)-glycosylation. The assembly of dolichol-linked oligosaccharides begins on the cytosolic side of the endoplasmic reticulum membrane and finishes in its lumen. The sequential addition of sugars to dolichol pyrophosphate produces dolichol-linked oligosaccharides containing fourteen sugars, including two GlcNAcs, nine mannoses and three glucoses. Once assembled, the oligosaccharide is transferred from the lipid to nascent proteins by oligosaccharyltransferases. In the lumen of the endoplasmic reticulum, adds the eighth mannose residue in an alpha-1,6 linkage onto Man(7)GlcNAc(2)-PP-dolichol to produce Man(8)GlcNAc(2)-PP-dolichol.</text>
</comment>
<dbReference type="UniPathway" id="UPA00378"/>
<dbReference type="Proteomes" id="UP000310158">
    <property type="component" value="Unassembled WGS sequence"/>
</dbReference>
<comment type="pathway">
    <text evidence="2">Protein modification; protein glycosylation.</text>
</comment>
<feature type="transmembrane region" description="Helical" evidence="12">
    <location>
        <begin position="278"/>
        <end position="294"/>
    </location>
</feature>
<feature type="transmembrane region" description="Helical" evidence="12">
    <location>
        <begin position="115"/>
        <end position="133"/>
    </location>
</feature>
<dbReference type="GO" id="GO:0006487">
    <property type="term" value="P:protein N-linked glycosylation"/>
    <property type="evidence" value="ECO:0007669"/>
    <property type="project" value="TreeGrafter"/>
</dbReference>
<dbReference type="EMBL" id="SGPL01000465">
    <property type="protein sequence ID" value="THH12420.1"/>
    <property type="molecule type" value="Genomic_DNA"/>
</dbReference>
<comment type="catalytic activity">
    <reaction evidence="11">
        <text>an alpha-D-Man-(1-&gt;2)-alpha-D-Man-(1-&gt;2)-alpha-D-Man-(1-&gt;3)-[alpha-D-Man-(1-&gt;2)-alpha-D-Man-(1-&gt;3)-alpha-D-Man-(1-&gt;6)]-beta-D-Man-(1-&gt;4)-beta-D-GlcNAc-(1-&gt;4)-alpha-D-GlcNAc-diphospho-di-trans,poly-cis-dolichol + a di-trans,poly-cis-dolichyl beta-D-mannosyl phosphate = an alpha-D-Man-(1-&gt;2)-alpha-D-Man-(1-&gt;2)-alpha-D-Man-(1-&gt;3)-[alpha-D-Man-(1-&gt;2)-alpha-D-Man-(1-&gt;3)-[alpha-D-Man-(1-&gt;6)]-alpha-D-Man-(1-&gt;6)]-beta-D-Man-(1-&gt;4)-beta-D-GlcNAc-(1-&gt;4)-alpha-D-GlcNAc-diphospho-di-trans,poly-cis-dolichol + a di-trans,poly-cis-dolichyl phosphate + H(+)</text>
        <dbReference type="Rhea" id="RHEA:29535"/>
        <dbReference type="Rhea" id="RHEA-COMP:19498"/>
        <dbReference type="Rhea" id="RHEA-COMP:19501"/>
        <dbReference type="Rhea" id="RHEA-COMP:19518"/>
        <dbReference type="Rhea" id="RHEA-COMP:19519"/>
        <dbReference type="ChEBI" id="CHEBI:15378"/>
        <dbReference type="ChEBI" id="CHEBI:57683"/>
        <dbReference type="ChEBI" id="CHEBI:58211"/>
        <dbReference type="ChEBI" id="CHEBI:132517"/>
        <dbReference type="ChEBI" id="CHEBI:132519"/>
        <dbReference type="EC" id="2.4.1.260"/>
    </reaction>
    <physiologicalReaction direction="left-to-right" evidence="11">
        <dbReference type="Rhea" id="RHEA:29536"/>
    </physiologicalReaction>
</comment>
<feature type="transmembrane region" description="Helical" evidence="12">
    <location>
        <begin position="198"/>
        <end position="218"/>
    </location>
</feature>
<reference evidence="13 14" key="1">
    <citation type="submission" date="2019-02" db="EMBL/GenBank/DDBJ databases">
        <title>Genome sequencing of the rare red list fungi Bondarzewia mesenterica.</title>
        <authorList>
            <person name="Buettner E."/>
            <person name="Kellner H."/>
        </authorList>
    </citation>
    <scope>NUCLEOTIDE SEQUENCE [LARGE SCALE GENOMIC DNA]</scope>
    <source>
        <strain evidence="13 14">DSM 108281</strain>
    </source>
</reference>
<feature type="transmembrane region" description="Helical" evidence="12">
    <location>
        <begin position="331"/>
        <end position="351"/>
    </location>
</feature>
<keyword evidence="14" id="KW-1185">Reference proteome</keyword>
<evidence type="ECO:0000256" key="12">
    <source>
        <dbReference type="RuleBase" id="RU363075"/>
    </source>
</evidence>
<evidence type="ECO:0000256" key="2">
    <source>
        <dbReference type="ARBA" id="ARBA00004922"/>
    </source>
</evidence>
<dbReference type="Pfam" id="PF03901">
    <property type="entry name" value="Glyco_transf_22"/>
    <property type="match status" value="1"/>
</dbReference>
<evidence type="ECO:0000256" key="3">
    <source>
        <dbReference type="ARBA" id="ARBA00007063"/>
    </source>
</evidence>
<evidence type="ECO:0000256" key="1">
    <source>
        <dbReference type="ARBA" id="ARBA00004477"/>
    </source>
</evidence>
<gene>
    <name evidence="13" type="ORF">EW146_g7714</name>
</gene>
<comment type="subcellular location">
    <subcellularLocation>
        <location evidence="1 12">Endoplasmic reticulum membrane</location>
        <topology evidence="1 12">Multi-pass membrane protein</topology>
    </subcellularLocation>
</comment>
<feature type="transmembrane region" description="Helical" evidence="12">
    <location>
        <begin position="300"/>
        <end position="319"/>
    </location>
</feature>
<evidence type="ECO:0000313" key="14">
    <source>
        <dbReference type="Proteomes" id="UP000310158"/>
    </source>
</evidence>
<evidence type="ECO:0000256" key="5">
    <source>
        <dbReference type="ARBA" id="ARBA00022679"/>
    </source>
</evidence>
<dbReference type="PANTHER" id="PTHR22760">
    <property type="entry name" value="GLYCOSYLTRANSFERASE"/>
    <property type="match status" value="1"/>
</dbReference>
<comment type="similarity">
    <text evidence="3 12">Belongs to the glycosyltransferase 22 family.</text>
</comment>
<dbReference type="PANTHER" id="PTHR22760:SF1">
    <property type="entry name" value="DOL-P-MAN:MAN(7)GLCNAC(2)-PP-DOL ALPHA-1,6-MANNOSYLTRANSFERASE"/>
    <property type="match status" value="1"/>
</dbReference>
<evidence type="ECO:0000313" key="13">
    <source>
        <dbReference type="EMBL" id="THH12420.1"/>
    </source>
</evidence>
<feature type="transmembrane region" description="Helical" evidence="12">
    <location>
        <begin position="153"/>
        <end position="177"/>
    </location>
</feature>
<keyword evidence="6 12" id="KW-0812">Transmembrane</keyword>
<keyword evidence="8 12" id="KW-1133">Transmembrane helix</keyword>
<organism evidence="13 14">
    <name type="scientific">Bondarzewia mesenterica</name>
    <dbReference type="NCBI Taxonomy" id="1095465"/>
    <lineage>
        <taxon>Eukaryota</taxon>
        <taxon>Fungi</taxon>
        <taxon>Dikarya</taxon>
        <taxon>Basidiomycota</taxon>
        <taxon>Agaricomycotina</taxon>
        <taxon>Agaricomycetes</taxon>
        <taxon>Russulales</taxon>
        <taxon>Bondarzewiaceae</taxon>
        <taxon>Bondarzewia</taxon>
    </lineage>
</organism>
<dbReference type="InterPro" id="IPR005599">
    <property type="entry name" value="GPI_mannosylTrfase"/>
</dbReference>
<evidence type="ECO:0000256" key="4">
    <source>
        <dbReference type="ARBA" id="ARBA00022676"/>
    </source>
</evidence>
<proteinExistence type="inferred from homology"/>
<evidence type="ECO:0000256" key="10">
    <source>
        <dbReference type="ARBA" id="ARBA00044721"/>
    </source>
</evidence>
<dbReference type="EC" id="2.4.1.-" evidence="12"/>
<keyword evidence="9 12" id="KW-0472">Membrane</keyword>
<comment type="caution">
    <text evidence="13">The sequence shown here is derived from an EMBL/GenBank/DDBJ whole genome shotgun (WGS) entry which is preliminary data.</text>
</comment>
<evidence type="ECO:0000256" key="8">
    <source>
        <dbReference type="ARBA" id="ARBA00022989"/>
    </source>
</evidence>
<keyword evidence="5" id="KW-0808">Transferase</keyword>
<feature type="transmembrane region" description="Helical" evidence="12">
    <location>
        <begin position="250"/>
        <end position="271"/>
    </location>
</feature>
<evidence type="ECO:0000256" key="9">
    <source>
        <dbReference type="ARBA" id="ARBA00023136"/>
    </source>
</evidence>
<sequence length="497" mass="55351">MGFTLDLLILATGWMHVLLAPYTKVEESFNLHATHDVLIYGYDHVEFSGAVPRTFLGSIFLALLSSPIIKAAQSFGFVTSKFDLQLIIRLVLSTLNAITLCLLRRAVSRRFGHPTSFAFSLLTCTQFHLPFWMGRTLPNMFALIPEFHTPITAEVQIAIALLTFASVVFRSEIALLLGCVSLQSLLSRQITFGKLTKVGLISGLSSVALTVVVDSYFWNQWPLWPELAGLYFNVFQGKSADWGVSPFHTYFASSIPKLLLGSAPLSLLGFLLDSRVRTLLYPAFLFIILISFLGHKEWRFIVYVIPLFNVAAACGARWMASRRKGSMFGRLMLLVLGGVIGANVFVTTLHMRASMANYPGGEALMLFNDEFRDVSNVHVHLSNLAAQTGASLFLQTRSPPYCLPDLNAASSLWIYNKTEHMTPQSLTSNRAITHLIAEARDPFERDGWVVADVVSGFAGWAVEKDLRSLVKREGVRGLLGILKMRRANKLWILERGR</sequence>
<accession>A0A4S4LQM6</accession>
<feature type="transmembrane region" description="Helical" evidence="12">
    <location>
        <begin position="84"/>
        <end position="103"/>
    </location>
</feature>
<keyword evidence="4 12" id="KW-0328">Glycosyltransferase</keyword>